<dbReference type="Proteomes" id="UP001056120">
    <property type="component" value="Linkage Group LG25"/>
</dbReference>
<reference evidence="2" key="1">
    <citation type="journal article" date="2022" name="Mol. Ecol. Resour.">
        <title>The genomes of chicory, endive, great burdock and yacon provide insights into Asteraceae palaeo-polyploidization history and plant inulin production.</title>
        <authorList>
            <person name="Fan W."/>
            <person name="Wang S."/>
            <person name="Wang H."/>
            <person name="Wang A."/>
            <person name="Jiang F."/>
            <person name="Liu H."/>
            <person name="Zhao H."/>
            <person name="Xu D."/>
            <person name="Zhang Y."/>
        </authorList>
    </citation>
    <scope>NUCLEOTIDE SEQUENCE [LARGE SCALE GENOMIC DNA]</scope>
    <source>
        <strain evidence="2">cv. Yunnan</strain>
    </source>
</reference>
<gene>
    <name evidence="1" type="ORF">L1987_73177</name>
</gene>
<evidence type="ECO:0000313" key="1">
    <source>
        <dbReference type="EMBL" id="KAI3703247.1"/>
    </source>
</evidence>
<keyword evidence="2" id="KW-1185">Reference proteome</keyword>
<organism evidence="1 2">
    <name type="scientific">Smallanthus sonchifolius</name>
    <dbReference type="NCBI Taxonomy" id="185202"/>
    <lineage>
        <taxon>Eukaryota</taxon>
        <taxon>Viridiplantae</taxon>
        <taxon>Streptophyta</taxon>
        <taxon>Embryophyta</taxon>
        <taxon>Tracheophyta</taxon>
        <taxon>Spermatophyta</taxon>
        <taxon>Magnoliopsida</taxon>
        <taxon>eudicotyledons</taxon>
        <taxon>Gunneridae</taxon>
        <taxon>Pentapetalae</taxon>
        <taxon>asterids</taxon>
        <taxon>campanulids</taxon>
        <taxon>Asterales</taxon>
        <taxon>Asteraceae</taxon>
        <taxon>Asteroideae</taxon>
        <taxon>Heliantheae alliance</taxon>
        <taxon>Millerieae</taxon>
        <taxon>Smallanthus</taxon>
    </lineage>
</organism>
<reference evidence="1 2" key="2">
    <citation type="journal article" date="2022" name="Mol. Ecol. Resour.">
        <title>The genomes of chicory, endive, great burdock and yacon provide insights into Asteraceae paleo-polyploidization history and plant inulin production.</title>
        <authorList>
            <person name="Fan W."/>
            <person name="Wang S."/>
            <person name="Wang H."/>
            <person name="Wang A."/>
            <person name="Jiang F."/>
            <person name="Liu H."/>
            <person name="Zhao H."/>
            <person name="Xu D."/>
            <person name="Zhang Y."/>
        </authorList>
    </citation>
    <scope>NUCLEOTIDE SEQUENCE [LARGE SCALE GENOMIC DNA]</scope>
    <source>
        <strain evidence="2">cv. Yunnan</strain>
        <tissue evidence="1">Leaves</tissue>
    </source>
</reference>
<name>A0ACB8ZZG3_9ASTR</name>
<evidence type="ECO:0000313" key="2">
    <source>
        <dbReference type="Proteomes" id="UP001056120"/>
    </source>
</evidence>
<protein>
    <submittedName>
        <fullName evidence="1">Uncharacterized protein</fullName>
    </submittedName>
</protein>
<accession>A0ACB8ZZG3</accession>
<proteinExistence type="predicted"/>
<comment type="caution">
    <text evidence="1">The sequence shown here is derived from an EMBL/GenBank/DDBJ whole genome shotgun (WGS) entry which is preliminary data.</text>
</comment>
<sequence>MGEKSYVKLTKEQETSLQDVTPGELNQPIDIDQLYDRRCPECGQALPSSYEPPADEEWSAGIFSCIDDPESCMTGLFCPCILFGRNVEALNDEIPANNACMCHMLCVEGGMALAAIIAFIPGIDPSTSCLITEGLFFAWWMCGIYTGMARQSLQRKYHLKNSPCDPCVVHCCLHWCAVCQEHREMKLHLVEGVEDAIMTPPRVQKMKVIVGQREKEVESSSSSSSSSSSYSSSSRQSEDSKNMELQVVER</sequence>
<dbReference type="EMBL" id="CM042042">
    <property type="protein sequence ID" value="KAI3703247.1"/>
    <property type="molecule type" value="Genomic_DNA"/>
</dbReference>